<evidence type="ECO:0000313" key="5">
    <source>
        <dbReference type="Proteomes" id="UP001184230"/>
    </source>
</evidence>
<evidence type="ECO:0000259" key="3">
    <source>
        <dbReference type="PROSITE" id="PS51123"/>
    </source>
</evidence>
<dbReference type="EMBL" id="JAVDRF010000001">
    <property type="protein sequence ID" value="MDR6534991.1"/>
    <property type="molecule type" value="Genomic_DNA"/>
</dbReference>
<evidence type="ECO:0000313" key="4">
    <source>
        <dbReference type="EMBL" id="MDR6534991.1"/>
    </source>
</evidence>
<dbReference type="Proteomes" id="UP001184230">
    <property type="component" value="Unassembled WGS sequence"/>
</dbReference>
<dbReference type="PROSITE" id="PS51123">
    <property type="entry name" value="OMPA_2"/>
    <property type="match status" value="1"/>
</dbReference>
<name>A0ABU1NAR4_9BURK</name>
<keyword evidence="2" id="KW-0732">Signal</keyword>
<proteinExistence type="predicted"/>
<evidence type="ECO:0000256" key="1">
    <source>
        <dbReference type="PROSITE-ProRule" id="PRU00473"/>
    </source>
</evidence>
<organism evidence="4 5">
    <name type="scientific">Variovorax soli</name>
    <dbReference type="NCBI Taxonomy" id="376815"/>
    <lineage>
        <taxon>Bacteria</taxon>
        <taxon>Pseudomonadati</taxon>
        <taxon>Pseudomonadota</taxon>
        <taxon>Betaproteobacteria</taxon>
        <taxon>Burkholderiales</taxon>
        <taxon>Comamonadaceae</taxon>
        <taxon>Variovorax</taxon>
    </lineage>
</organism>
<protein>
    <submittedName>
        <fullName evidence="4">Outer membrane protein OmpA-like peptidoglycan-associated protein</fullName>
    </submittedName>
</protein>
<feature type="domain" description="OmpA-like" evidence="3">
    <location>
        <begin position="279"/>
        <end position="403"/>
    </location>
</feature>
<evidence type="ECO:0000256" key="2">
    <source>
        <dbReference type="SAM" id="SignalP"/>
    </source>
</evidence>
<dbReference type="InterPro" id="IPR006665">
    <property type="entry name" value="OmpA-like"/>
</dbReference>
<gene>
    <name evidence="4" type="ORF">J2739_000751</name>
</gene>
<sequence length="403" mass="43225">MMISILACGRRPLPLFGALLFVATLAGCATPAAPPPSKGELPFEQAVAEVTDALVLQIPKPSALIARMSARRGVVLDPMIDAGSAQQTVATQLLQERVSERIGARHDSIEILPFQSANLARARYLLTGTMTRLSVEQARSPLRIDLALTELASGMVVAQSSGVARDDGLDHTPLPYYQDAPVPIKDPIIESYVRTTATPAGQRADPYYLERIAIAPVIKDATTHYNAERYQDALTQYNSAAGGTASDAQLRVLNGIYLSSAKLGRTAEAEQAFGKIVAYGIAHQQLGVKFLFNPGGTVFWADAKVSGPYPMWLREIAKASAGANVCMDIVGHTSRTGSVAFNDALSMQRARFIRQRLIGEAGVLGDRTRTDGKGFRENIIGSGTDDAVDALDRRVEFRIVGCG</sequence>
<keyword evidence="1" id="KW-0472">Membrane</keyword>
<dbReference type="Gene3D" id="3.30.1330.60">
    <property type="entry name" value="OmpA-like domain"/>
    <property type="match status" value="1"/>
</dbReference>
<comment type="caution">
    <text evidence="4">The sequence shown here is derived from an EMBL/GenBank/DDBJ whole genome shotgun (WGS) entry which is preliminary data.</text>
</comment>
<dbReference type="RefSeq" id="WP_309898641.1">
    <property type="nucleotide sequence ID" value="NZ_JAVDRF010000001.1"/>
</dbReference>
<dbReference type="SUPFAM" id="SSF103088">
    <property type="entry name" value="OmpA-like"/>
    <property type="match status" value="1"/>
</dbReference>
<feature type="chain" id="PRO_5047336317" evidence="2">
    <location>
        <begin position="29"/>
        <end position="403"/>
    </location>
</feature>
<reference evidence="4 5" key="1">
    <citation type="submission" date="2023-07" db="EMBL/GenBank/DDBJ databases">
        <title>Sorghum-associated microbial communities from plants grown in Nebraska, USA.</title>
        <authorList>
            <person name="Schachtman D."/>
        </authorList>
    </citation>
    <scope>NUCLEOTIDE SEQUENCE [LARGE SCALE GENOMIC DNA]</scope>
    <source>
        <strain evidence="4 5">DS1781</strain>
    </source>
</reference>
<dbReference type="InterPro" id="IPR036737">
    <property type="entry name" value="OmpA-like_sf"/>
</dbReference>
<keyword evidence="5" id="KW-1185">Reference proteome</keyword>
<accession>A0ABU1NAR4</accession>
<feature type="signal peptide" evidence="2">
    <location>
        <begin position="1"/>
        <end position="28"/>
    </location>
</feature>